<protein>
    <submittedName>
        <fullName evidence="13">Methyl-accepting chemotaxis sensory transducer with Cache sensor</fullName>
    </submittedName>
</protein>
<keyword evidence="4 10" id="KW-0812">Transmembrane</keyword>
<keyword evidence="5 10" id="KW-1133">Transmembrane helix</keyword>
<dbReference type="SMART" id="SM01049">
    <property type="entry name" value="Cache_2"/>
    <property type="match status" value="1"/>
</dbReference>
<dbReference type="Pfam" id="PF00672">
    <property type="entry name" value="HAMP"/>
    <property type="match status" value="1"/>
</dbReference>
<evidence type="ECO:0000256" key="8">
    <source>
        <dbReference type="PROSITE-ProRule" id="PRU00284"/>
    </source>
</evidence>
<comment type="subcellular location">
    <subcellularLocation>
        <location evidence="1">Cell membrane</location>
        <topology evidence="1">Multi-pass membrane protein</topology>
    </subcellularLocation>
</comment>
<feature type="domain" description="Methyl-accepting transducer" evidence="11">
    <location>
        <begin position="471"/>
        <end position="700"/>
    </location>
</feature>
<evidence type="ECO:0000256" key="1">
    <source>
        <dbReference type="ARBA" id="ARBA00004651"/>
    </source>
</evidence>
<dbReference type="GO" id="GO:0005886">
    <property type="term" value="C:plasma membrane"/>
    <property type="evidence" value="ECO:0007669"/>
    <property type="project" value="UniProtKB-SubCell"/>
</dbReference>
<dbReference type="eggNOG" id="COG0840">
    <property type="taxonomic scope" value="Bacteria"/>
</dbReference>
<gene>
    <name evidence="13" type="ORF">Bccel_1758</name>
</gene>
<evidence type="ECO:0000256" key="2">
    <source>
        <dbReference type="ARBA" id="ARBA00022475"/>
    </source>
</evidence>
<evidence type="ECO:0000256" key="3">
    <source>
        <dbReference type="ARBA" id="ARBA00022500"/>
    </source>
</evidence>
<dbReference type="SMART" id="SM00304">
    <property type="entry name" value="HAMP"/>
    <property type="match status" value="2"/>
</dbReference>
<comment type="similarity">
    <text evidence="7">Belongs to the methyl-accepting chemotaxis (MCP) protein family.</text>
</comment>
<dbReference type="GO" id="GO:0004888">
    <property type="term" value="F:transmembrane signaling receptor activity"/>
    <property type="evidence" value="ECO:0007669"/>
    <property type="project" value="InterPro"/>
</dbReference>
<evidence type="ECO:0000256" key="7">
    <source>
        <dbReference type="ARBA" id="ARBA00029447"/>
    </source>
</evidence>
<dbReference type="PROSITE" id="PS50885">
    <property type="entry name" value="HAMP"/>
    <property type="match status" value="2"/>
</dbReference>
<comment type="caution">
    <text evidence="13">The sequence shown here is derived from an EMBL/GenBank/DDBJ whole genome shotgun (WGS) entry which is preliminary data.</text>
</comment>
<evidence type="ECO:0000256" key="4">
    <source>
        <dbReference type="ARBA" id="ARBA00022692"/>
    </source>
</evidence>
<dbReference type="Pfam" id="PF18947">
    <property type="entry name" value="HAMP_2"/>
    <property type="match status" value="2"/>
</dbReference>
<evidence type="ECO:0000256" key="9">
    <source>
        <dbReference type="SAM" id="MobiDB-lite"/>
    </source>
</evidence>
<dbReference type="Proteomes" id="UP000036923">
    <property type="component" value="Unassembled WGS sequence"/>
</dbReference>
<organism evidence="13 14">
    <name type="scientific">Pseudobacteroides cellulosolvens ATCC 35603 = DSM 2933</name>
    <dbReference type="NCBI Taxonomy" id="398512"/>
    <lineage>
        <taxon>Bacteria</taxon>
        <taxon>Bacillati</taxon>
        <taxon>Bacillota</taxon>
        <taxon>Clostridia</taxon>
        <taxon>Eubacteriales</taxon>
        <taxon>Oscillospiraceae</taxon>
        <taxon>Pseudobacteroides</taxon>
    </lineage>
</organism>
<dbReference type="CDD" id="cd06225">
    <property type="entry name" value="HAMP"/>
    <property type="match status" value="1"/>
</dbReference>
<proteinExistence type="inferred from homology"/>
<dbReference type="InterPro" id="IPR004089">
    <property type="entry name" value="MCPsignal_dom"/>
</dbReference>
<keyword evidence="2" id="KW-1003">Cell membrane</keyword>
<feature type="region of interest" description="Disordered" evidence="9">
    <location>
        <begin position="740"/>
        <end position="774"/>
    </location>
</feature>
<evidence type="ECO:0000259" key="11">
    <source>
        <dbReference type="PROSITE" id="PS50111"/>
    </source>
</evidence>
<feature type="transmembrane region" description="Helical" evidence="10">
    <location>
        <begin position="12"/>
        <end position="32"/>
    </location>
</feature>
<feature type="domain" description="HAMP" evidence="12">
    <location>
        <begin position="235"/>
        <end position="288"/>
    </location>
</feature>
<dbReference type="Gene3D" id="3.30.450.20">
    <property type="entry name" value="PAS domain"/>
    <property type="match status" value="1"/>
</dbReference>
<dbReference type="SMART" id="SM00283">
    <property type="entry name" value="MA"/>
    <property type="match status" value="1"/>
</dbReference>
<keyword evidence="3" id="KW-0145">Chemotaxis</keyword>
<dbReference type="PRINTS" id="PR00260">
    <property type="entry name" value="CHEMTRNSDUCR"/>
</dbReference>
<dbReference type="Gene3D" id="1.10.8.500">
    <property type="entry name" value="HAMP domain in histidine kinase"/>
    <property type="match status" value="1"/>
</dbReference>
<dbReference type="RefSeq" id="WP_160317705.1">
    <property type="nucleotide sequence ID" value="NZ_JQKC01000039.1"/>
</dbReference>
<dbReference type="SUPFAM" id="SSF158472">
    <property type="entry name" value="HAMP domain-like"/>
    <property type="match status" value="1"/>
</dbReference>
<dbReference type="EMBL" id="LGTC01000001">
    <property type="protein sequence ID" value="KNY26493.1"/>
    <property type="molecule type" value="Genomic_DNA"/>
</dbReference>
<dbReference type="AlphaFoldDB" id="A0A0L6JL76"/>
<evidence type="ECO:0000256" key="6">
    <source>
        <dbReference type="ARBA" id="ARBA00023136"/>
    </source>
</evidence>
<sequence length="774" mass="84468">MKLRNSIGSKLLLMMLAGMLIPAIVLFVSLLFSVNHISSSSQTVIADQVLSEVKNGIKNTVDSVISSVEAKYKDKVNGLTDEQISQIIKSEFDSIRYGESGYFFGYFYDGIRLIAPENKSMEGKNLWDLSDKDGVKVVQEIIKASKNNGGFFEYMWLNPKTEKEEKKLSYTAPVKVGNVEIAVGTGTYLPMIEQSKLIISQNIEKTKDSIVAPVTIICIVVLFVLLAFLYLFLMKRIVRPISDLTEIAELISHDNLSKDVKVIESNDEIGNLSKSFIKMHSNLKNMALAVTEIAEGNIIENNRLSGFSSTEGDLSKAIFKQANSIKHVISDIDSLVQGAIDGRLNVRIDTSNHNGDFKKIAVGINNTLNAAIEPIKEASVVLMEMSKGNLDVEIKGDYKGDHAEIKNALNNTIKSLKNYIHDITTVLNEMSNGNLDMEISSDYEGSFIKIKESINKIIKSMNTLLLSINNASEQVLVGSRQVANSSQLLAQGSTEQASAIEEVTSAINEIAEQTKKNALSAGMANDKSLMVKEYASQGNIRMIEMLKAMEDINQSSNSISKIVKVIEEIAFQTNILSLNAAVEAARAGVYGKGFAVVAEEVRNLAARSSNAAKETTDMIESSINKIKNGSNIAIETAGALDKIVESVSDAVNLVGNIATSSNEQATSISQINQSIIQVSQVIQTNSATAQEQAASSEELSSQAESMRDMISKLKLKEQSALSGDLELDEDLLHALENRLQNINNTKAPKRNSKRSNNSTSSGRPSIDLNDFGKY</sequence>
<dbReference type="SUPFAM" id="SSF58104">
    <property type="entry name" value="Methyl-accepting chemotaxis protein (MCP) signaling domain"/>
    <property type="match status" value="1"/>
</dbReference>
<dbReference type="InterPro" id="IPR033480">
    <property type="entry name" value="sCache_2"/>
</dbReference>
<dbReference type="PATRIC" id="fig|398512.5.peg.1828"/>
<dbReference type="InterPro" id="IPR051310">
    <property type="entry name" value="MCP_chemotaxis"/>
</dbReference>
<evidence type="ECO:0000313" key="14">
    <source>
        <dbReference type="Proteomes" id="UP000036923"/>
    </source>
</evidence>
<evidence type="ECO:0000256" key="5">
    <source>
        <dbReference type="ARBA" id="ARBA00022989"/>
    </source>
</evidence>
<dbReference type="Pfam" id="PF00015">
    <property type="entry name" value="MCPsignal"/>
    <property type="match status" value="1"/>
</dbReference>
<dbReference type="PROSITE" id="PS50111">
    <property type="entry name" value="CHEMOTAXIS_TRANSDUC_2"/>
    <property type="match status" value="1"/>
</dbReference>
<keyword evidence="6 10" id="KW-0472">Membrane</keyword>
<dbReference type="InterPro" id="IPR004090">
    <property type="entry name" value="Chemotax_Me-accpt_rcpt"/>
</dbReference>
<accession>A0A0L6JL76</accession>
<dbReference type="InterPro" id="IPR003660">
    <property type="entry name" value="HAMP_dom"/>
</dbReference>
<dbReference type="PANTHER" id="PTHR43531">
    <property type="entry name" value="PROTEIN ICFG"/>
    <property type="match status" value="1"/>
</dbReference>
<dbReference type="GO" id="GO:0006935">
    <property type="term" value="P:chemotaxis"/>
    <property type="evidence" value="ECO:0007669"/>
    <property type="project" value="UniProtKB-KW"/>
</dbReference>
<evidence type="ECO:0000259" key="12">
    <source>
        <dbReference type="PROSITE" id="PS50885"/>
    </source>
</evidence>
<feature type="transmembrane region" description="Helical" evidence="10">
    <location>
        <begin position="210"/>
        <end position="233"/>
    </location>
</feature>
<dbReference type="GO" id="GO:0007165">
    <property type="term" value="P:signal transduction"/>
    <property type="evidence" value="ECO:0007669"/>
    <property type="project" value="UniProtKB-KW"/>
</dbReference>
<dbReference type="OrthoDB" id="9814363at2"/>
<evidence type="ECO:0000313" key="13">
    <source>
        <dbReference type="EMBL" id="KNY26493.1"/>
    </source>
</evidence>
<dbReference type="Pfam" id="PF17200">
    <property type="entry name" value="sCache_2"/>
    <property type="match status" value="1"/>
</dbReference>
<dbReference type="STRING" id="398512.Bccel_1758"/>
<dbReference type="PANTHER" id="PTHR43531:SF11">
    <property type="entry name" value="METHYL-ACCEPTING CHEMOTAXIS PROTEIN 3"/>
    <property type="match status" value="1"/>
</dbReference>
<dbReference type="Gene3D" id="1.10.287.950">
    <property type="entry name" value="Methyl-accepting chemotaxis protein"/>
    <property type="match status" value="1"/>
</dbReference>
<name>A0A0L6JL76_9FIRM</name>
<keyword evidence="14" id="KW-1185">Reference proteome</keyword>
<reference evidence="14" key="1">
    <citation type="submission" date="2015-07" db="EMBL/GenBank/DDBJ databases">
        <title>Near-Complete Genome Sequence of the Cellulolytic Bacterium Bacteroides (Pseudobacteroides) cellulosolvens ATCC 35603.</title>
        <authorList>
            <person name="Dassa B."/>
            <person name="Utturkar S.M."/>
            <person name="Klingeman D.M."/>
            <person name="Hurt R.A."/>
            <person name="Keller M."/>
            <person name="Xu J."/>
            <person name="Reddy Y.H.K."/>
            <person name="Borovok I."/>
            <person name="Grinberg I.R."/>
            <person name="Lamed R."/>
            <person name="Zhivin O."/>
            <person name="Bayer E.A."/>
            <person name="Brown S.D."/>
        </authorList>
    </citation>
    <scope>NUCLEOTIDE SEQUENCE [LARGE SCALE GENOMIC DNA]</scope>
    <source>
        <strain evidence="14">DSM 2933</strain>
    </source>
</reference>
<feature type="domain" description="HAMP" evidence="12">
    <location>
        <begin position="369"/>
        <end position="421"/>
    </location>
</feature>
<keyword evidence="8" id="KW-0807">Transducer</keyword>
<dbReference type="Gene3D" id="1.20.120.1530">
    <property type="match status" value="1"/>
</dbReference>
<evidence type="ECO:0000256" key="10">
    <source>
        <dbReference type="SAM" id="Phobius"/>
    </source>
</evidence>
<dbReference type="CDD" id="cd11386">
    <property type="entry name" value="MCP_signal"/>
    <property type="match status" value="1"/>
</dbReference>